<dbReference type="KEGG" id="vpy:HZI73_20405"/>
<reference evidence="5" key="1">
    <citation type="submission" date="2020-07" db="EMBL/GenBank/DDBJ databases">
        <title>Vallitalea pronyensis genome.</title>
        <authorList>
            <person name="Postec A."/>
        </authorList>
    </citation>
    <scope>NUCLEOTIDE SEQUENCE</scope>
    <source>
        <strain evidence="5">FatNI3</strain>
    </source>
</reference>
<feature type="chain" id="PRO_5039238622" description="SsuA/THI5-like domain-containing protein" evidence="4">
    <location>
        <begin position="20"/>
        <end position="392"/>
    </location>
</feature>
<organism evidence="5 6">
    <name type="scientific">Vallitalea pronyensis</name>
    <dbReference type="NCBI Taxonomy" id="1348613"/>
    <lineage>
        <taxon>Bacteria</taxon>
        <taxon>Bacillati</taxon>
        <taxon>Bacillota</taxon>
        <taxon>Clostridia</taxon>
        <taxon>Lachnospirales</taxon>
        <taxon>Vallitaleaceae</taxon>
        <taxon>Vallitalea</taxon>
    </lineage>
</organism>
<feature type="signal peptide" evidence="4">
    <location>
        <begin position="1"/>
        <end position="19"/>
    </location>
</feature>
<accession>A0A8J8MNM3</accession>
<protein>
    <recommendedName>
        <fullName evidence="7">SsuA/THI5-like domain-containing protein</fullName>
    </recommendedName>
</protein>
<evidence type="ECO:0000256" key="2">
    <source>
        <dbReference type="ARBA" id="ARBA00010742"/>
    </source>
</evidence>
<comment type="similarity">
    <text evidence="2">Belongs to the bacterial solute-binding protein SsuA/TauA family.</text>
</comment>
<evidence type="ECO:0000256" key="1">
    <source>
        <dbReference type="ARBA" id="ARBA00004418"/>
    </source>
</evidence>
<evidence type="ECO:0000313" key="6">
    <source>
        <dbReference type="Proteomes" id="UP000683246"/>
    </source>
</evidence>
<dbReference type="PANTHER" id="PTHR30024:SF47">
    <property type="entry name" value="TAURINE-BINDING PERIPLASMIC PROTEIN"/>
    <property type="match status" value="1"/>
</dbReference>
<dbReference type="AlphaFoldDB" id="A0A8J8MNM3"/>
<gene>
    <name evidence="5" type="ORF">HZI73_20405</name>
</gene>
<dbReference type="PANTHER" id="PTHR30024">
    <property type="entry name" value="ALIPHATIC SULFONATES-BINDING PROTEIN-RELATED"/>
    <property type="match status" value="1"/>
</dbReference>
<evidence type="ECO:0000256" key="4">
    <source>
        <dbReference type="SAM" id="SignalP"/>
    </source>
</evidence>
<comment type="subcellular location">
    <subcellularLocation>
        <location evidence="1">Periplasm</location>
    </subcellularLocation>
</comment>
<proteinExistence type="inferred from homology"/>
<dbReference type="GO" id="GO:0042597">
    <property type="term" value="C:periplasmic space"/>
    <property type="evidence" value="ECO:0007669"/>
    <property type="project" value="UniProtKB-SubCell"/>
</dbReference>
<dbReference type="SUPFAM" id="SSF53850">
    <property type="entry name" value="Periplasmic binding protein-like II"/>
    <property type="match status" value="1"/>
</dbReference>
<evidence type="ECO:0008006" key="7">
    <source>
        <dbReference type="Google" id="ProtNLM"/>
    </source>
</evidence>
<keyword evidence="6" id="KW-1185">Reference proteome</keyword>
<evidence type="ECO:0000313" key="5">
    <source>
        <dbReference type="EMBL" id="QUI24518.1"/>
    </source>
</evidence>
<dbReference type="PROSITE" id="PS51257">
    <property type="entry name" value="PROKAR_LIPOPROTEIN"/>
    <property type="match status" value="1"/>
</dbReference>
<keyword evidence="3 4" id="KW-0732">Signal</keyword>
<dbReference type="Proteomes" id="UP000683246">
    <property type="component" value="Chromosome"/>
</dbReference>
<dbReference type="EMBL" id="CP058649">
    <property type="protein sequence ID" value="QUI24518.1"/>
    <property type="molecule type" value="Genomic_DNA"/>
</dbReference>
<name>A0A8J8MNM3_9FIRM</name>
<evidence type="ECO:0000256" key="3">
    <source>
        <dbReference type="ARBA" id="ARBA00022729"/>
    </source>
</evidence>
<sequence length="392" mass="43229">MKKLIGLLLVLVMVTGVFTACGNAEKDDNGGSGTGSEQNGNPLAEEAFAGIEKLDKETKLNIGILAGSTHGFTNYLIGKLGGYEKVGLDENIIIFGNGPIMVESVSSNAWDVGIYGLGGTLSGTLGQDIINLGACSKDYHGLMVFADPESDVVKAGKNIDESPLLYGTADTWKGKEIFIPVGTTLHYAFSKGLEKFGLTDNDVKLTHMDVQNVNTALRAGKCELGGVWGNFCYGDLNDKFIPVVQAEDVGVRLVTVFAANPRSYEDAEKKEATKKWMEIYFAAVEWLYANDENLNQGIEWFLEWNEENGVKTNAEEIKAHLTYNGCYTLEENYEMVTTKSADGKMNLIEEYNYLPLLFFIENGNYKPEDADKLIDGYFYDEVITELYDKKNK</sequence>
<dbReference type="Gene3D" id="3.40.190.10">
    <property type="entry name" value="Periplasmic binding protein-like II"/>
    <property type="match status" value="2"/>
</dbReference>
<dbReference type="RefSeq" id="WP_212695209.1">
    <property type="nucleotide sequence ID" value="NZ_CP058649.1"/>
</dbReference>